<name>A0ABQ8ZNJ2_9ROSI</name>
<proteinExistence type="inferred from homology"/>
<evidence type="ECO:0000313" key="3">
    <source>
        <dbReference type="EMBL" id="KAJ6303262.1"/>
    </source>
</evidence>
<dbReference type="InterPro" id="IPR017853">
    <property type="entry name" value="GH"/>
</dbReference>
<dbReference type="EMBL" id="JAPFFI010000027">
    <property type="protein sequence ID" value="KAJ6303262.1"/>
    <property type="molecule type" value="Genomic_DNA"/>
</dbReference>
<dbReference type="SUPFAM" id="SSF51445">
    <property type="entry name" value="(Trans)glycosidases"/>
    <property type="match status" value="1"/>
</dbReference>
<dbReference type="PANTHER" id="PTHR10353:SF323">
    <property type="entry name" value="LINAMARASE"/>
    <property type="match status" value="1"/>
</dbReference>
<reference evidence="3" key="2">
    <citation type="journal article" date="2023" name="Int. J. Mol. Sci.">
        <title>De Novo Assembly and Annotation of 11 Diverse Shrub Willow (Salix) Genomes Reveals Novel Gene Organization in Sex-Linked Regions.</title>
        <authorList>
            <person name="Hyden B."/>
            <person name="Feng K."/>
            <person name="Yates T.B."/>
            <person name="Jawdy S."/>
            <person name="Cereghino C."/>
            <person name="Smart L.B."/>
            <person name="Muchero W."/>
        </authorList>
    </citation>
    <scope>NUCLEOTIDE SEQUENCE</scope>
    <source>
        <tissue evidence="3">Shoot tip</tissue>
    </source>
</reference>
<dbReference type="Proteomes" id="UP001141253">
    <property type="component" value="Chromosome 16"/>
</dbReference>
<sequence length="93" mass="10755">MDLPRVEYHCTHLRNVLASIYDHGVQVKGYFAWSYADTFEFADGFSTGFGLLYINHTSNLTRIQKFSARWFTEFLADQPVNAVPLYFKPLDIA</sequence>
<evidence type="ECO:0000256" key="2">
    <source>
        <dbReference type="RuleBase" id="RU003690"/>
    </source>
</evidence>
<evidence type="ECO:0008006" key="5">
    <source>
        <dbReference type="Google" id="ProtNLM"/>
    </source>
</evidence>
<dbReference type="PANTHER" id="PTHR10353">
    <property type="entry name" value="GLYCOSYL HYDROLASE"/>
    <property type="match status" value="1"/>
</dbReference>
<dbReference type="InterPro" id="IPR001360">
    <property type="entry name" value="Glyco_hydro_1"/>
</dbReference>
<dbReference type="Gene3D" id="3.20.20.80">
    <property type="entry name" value="Glycosidases"/>
    <property type="match status" value="1"/>
</dbReference>
<protein>
    <recommendedName>
        <fullName evidence="5">Beta-glucosidase</fullName>
    </recommendedName>
</protein>
<gene>
    <name evidence="3" type="ORF">OIU77_017194</name>
</gene>
<comment type="caution">
    <text evidence="3">The sequence shown here is derived from an EMBL/GenBank/DDBJ whole genome shotgun (WGS) entry which is preliminary data.</text>
</comment>
<organism evidence="3 4">
    <name type="scientific">Salix suchowensis</name>
    <dbReference type="NCBI Taxonomy" id="1278906"/>
    <lineage>
        <taxon>Eukaryota</taxon>
        <taxon>Viridiplantae</taxon>
        <taxon>Streptophyta</taxon>
        <taxon>Embryophyta</taxon>
        <taxon>Tracheophyta</taxon>
        <taxon>Spermatophyta</taxon>
        <taxon>Magnoliopsida</taxon>
        <taxon>eudicotyledons</taxon>
        <taxon>Gunneridae</taxon>
        <taxon>Pentapetalae</taxon>
        <taxon>rosids</taxon>
        <taxon>fabids</taxon>
        <taxon>Malpighiales</taxon>
        <taxon>Salicaceae</taxon>
        <taxon>Saliceae</taxon>
        <taxon>Salix</taxon>
    </lineage>
</organism>
<keyword evidence="4" id="KW-1185">Reference proteome</keyword>
<dbReference type="Pfam" id="PF00232">
    <property type="entry name" value="Glyco_hydro_1"/>
    <property type="match status" value="1"/>
</dbReference>
<accession>A0ABQ8ZNJ2</accession>
<evidence type="ECO:0000256" key="1">
    <source>
        <dbReference type="ARBA" id="ARBA00010838"/>
    </source>
</evidence>
<evidence type="ECO:0000313" key="4">
    <source>
        <dbReference type="Proteomes" id="UP001141253"/>
    </source>
</evidence>
<dbReference type="PRINTS" id="PR00131">
    <property type="entry name" value="GLHYDRLASE1"/>
</dbReference>
<reference evidence="3" key="1">
    <citation type="submission" date="2022-10" db="EMBL/GenBank/DDBJ databases">
        <authorList>
            <person name="Hyden B.L."/>
            <person name="Feng K."/>
            <person name="Yates T."/>
            <person name="Jawdy S."/>
            <person name="Smart L.B."/>
            <person name="Muchero W."/>
        </authorList>
    </citation>
    <scope>NUCLEOTIDE SEQUENCE</scope>
    <source>
        <tissue evidence="3">Shoot tip</tissue>
    </source>
</reference>
<comment type="similarity">
    <text evidence="1 2">Belongs to the glycosyl hydrolase 1 family.</text>
</comment>